<dbReference type="EMBL" id="BRZI01000042">
    <property type="protein sequence ID" value="GLD32381.1"/>
    <property type="molecule type" value="Genomic_DNA"/>
</dbReference>
<evidence type="ECO:0000313" key="3">
    <source>
        <dbReference type="EMBL" id="GLD32381.1"/>
    </source>
</evidence>
<proteinExistence type="predicted"/>
<feature type="domain" description="HNH nuclease" evidence="2">
    <location>
        <begin position="353"/>
        <end position="405"/>
    </location>
</feature>
<organism evidence="3 4">
    <name type="scientific">Mycobacterium kiyosense</name>
    <dbReference type="NCBI Taxonomy" id="2871094"/>
    <lineage>
        <taxon>Bacteria</taxon>
        <taxon>Bacillati</taxon>
        <taxon>Actinomycetota</taxon>
        <taxon>Actinomycetes</taxon>
        <taxon>Mycobacteriales</taxon>
        <taxon>Mycobacteriaceae</taxon>
        <taxon>Mycobacterium</taxon>
    </lineage>
</organism>
<reference evidence="3" key="1">
    <citation type="submission" date="2022-08" db="EMBL/GenBank/DDBJ databases">
        <title>Mycobacterium kiyosense sp. nov., scotochromogenic slow-glowing species isolated from respiratory specimens.</title>
        <authorList>
            <person name="Fukano H."/>
            <person name="Kazumi Y."/>
            <person name="Sakagami N."/>
            <person name="Ato M."/>
            <person name="Mitarai S."/>
            <person name="Hoshino Y."/>
        </authorList>
    </citation>
    <scope>NUCLEOTIDE SEQUENCE</scope>
    <source>
        <strain evidence="3">1413</strain>
    </source>
</reference>
<comment type="caution">
    <text evidence="3">The sequence shown here is derived from an EMBL/GenBank/DDBJ whole genome shotgun (WGS) entry which is preliminary data.</text>
</comment>
<feature type="region of interest" description="Disordered" evidence="1">
    <location>
        <begin position="409"/>
        <end position="456"/>
    </location>
</feature>
<dbReference type="Pfam" id="PF02720">
    <property type="entry name" value="DUF222"/>
    <property type="match status" value="1"/>
</dbReference>
<accession>A0A9P3QA33</accession>
<dbReference type="SMART" id="SM00507">
    <property type="entry name" value="HNHc"/>
    <property type="match status" value="1"/>
</dbReference>
<evidence type="ECO:0000259" key="2">
    <source>
        <dbReference type="SMART" id="SM00507"/>
    </source>
</evidence>
<dbReference type="Proteomes" id="UP001064782">
    <property type="component" value="Unassembled WGS sequence"/>
</dbReference>
<sequence length="456" mass="50585">MCSVAAPADVAARLEALDAAVAALRELDFAALDPVLRLRALDQLETSRRRQAVTSHDIVHTLAQEEISRLGGAPHQVIADWCRLSYAEARRRIRDAAQLAPRVTMTGEQLPPVLPATAQQWRDGMLDAEHLKVIQKFVDELPQDLPSDVVEEAEETLASQARQLRPDQLDKLAKRMACHLNPDGEFSEHDRARKRGFTWKPQGADGMSEGTLIATPELRANLDAWLAKFAAPGMANPADTNPCVDAEPTEQAAADTRTPRQRQHDALNYLVQSQPGDPALGQHHGLPVTVVVSTTLRELTDAAGHGITASGVQLPIRDLIRMSRKALHYLAVFDDHSNRPLYLGRSRRIATADQRLTLFAAERGCTFPGCDVPADKCEVHHIDEWAAGGRTDVDRMTLTCGPNHKLLNRGWTTSKRHDNRTAWTPPSHLDRNQPRTNSYHHPERMLRDNDDERAGP</sequence>
<dbReference type="CDD" id="cd00085">
    <property type="entry name" value="HNHc"/>
    <property type="match status" value="1"/>
</dbReference>
<feature type="compositionally biased region" description="Basic and acidic residues" evidence="1">
    <location>
        <begin position="440"/>
        <end position="456"/>
    </location>
</feature>
<name>A0A9P3QA33_9MYCO</name>
<protein>
    <recommendedName>
        <fullName evidence="2">HNH nuclease domain-containing protein</fullName>
    </recommendedName>
</protein>
<gene>
    <name evidence="3" type="ORF">Mkiyose1413_42640</name>
</gene>
<dbReference type="AlphaFoldDB" id="A0A9P3QA33"/>
<keyword evidence="4" id="KW-1185">Reference proteome</keyword>
<evidence type="ECO:0000256" key="1">
    <source>
        <dbReference type="SAM" id="MobiDB-lite"/>
    </source>
</evidence>
<dbReference type="RefSeq" id="WP_236976059.1">
    <property type="nucleotide sequence ID" value="NZ_BRXF01000041.1"/>
</dbReference>
<evidence type="ECO:0000313" key="4">
    <source>
        <dbReference type="Proteomes" id="UP001064782"/>
    </source>
</evidence>
<dbReference type="InterPro" id="IPR003615">
    <property type="entry name" value="HNH_nuc"/>
</dbReference>
<dbReference type="GeneID" id="83631551"/>
<dbReference type="InterPro" id="IPR003870">
    <property type="entry name" value="DUF222"/>
</dbReference>